<organism evidence="1 2">
    <name type="scientific">Ensete ventricosum</name>
    <name type="common">Abyssinian banana</name>
    <name type="synonym">Musa ensete</name>
    <dbReference type="NCBI Taxonomy" id="4639"/>
    <lineage>
        <taxon>Eukaryota</taxon>
        <taxon>Viridiplantae</taxon>
        <taxon>Streptophyta</taxon>
        <taxon>Embryophyta</taxon>
        <taxon>Tracheophyta</taxon>
        <taxon>Spermatophyta</taxon>
        <taxon>Magnoliopsida</taxon>
        <taxon>Liliopsida</taxon>
        <taxon>Zingiberales</taxon>
        <taxon>Musaceae</taxon>
        <taxon>Ensete</taxon>
    </lineage>
</organism>
<dbReference type="EMBL" id="AMZH03031072">
    <property type="protein sequence ID" value="RRT32659.1"/>
    <property type="molecule type" value="Genomic_DNA"/>
</dbReference>
<name>A0A426WZK9_ENSVE</name>
<evidence type="ECO:0000313" key="2">
    <source>
        <dbReference type="Proteomes" id="UP000287651"/>
    </source>
</evidence>
<accession>A0A426WZK9</accession>
<sequence>MRIFHDKPLAVGMLSESGFNGPSLSEDLITEICSCGGAELYPVAVGSRQKNFSVNGIDQMWQVSVLQLLASRKGGILLMNMGVFWFCFNRYLFI</sequence>
<protein>
    <submittedName>
        <fullName evidence="1">Uncharacterized protein</fullName>
    </submittedName>
</protein>
<comment type="caution">
    <text evidence="1">The sequence shown here is derived from an EMBL/GenBank/DDBJ whole genome shotgun (WGS) entry which is preliminary data.</text>
</comment>
<dbReference type="Proteomes" id="UP000287651">
    <property type="component" value="Unassembled WGS sequence"/>
</dbReference>
<gene>
    <name evidence="1" type="ORF">B296_00047897</name>
</gene>
<dbReference type="AlphaFoldDB" id="A0A426WZK9"/>
<proteinExistence type="predicted"/>
<reference evidence="1 2" key="1">
    <citation type="journal article" date="2014" name="Agronomy (Basel)">
        <title>A Draft Genome Sequence for Ensete ventricosum, the Drought-Tolerant Tree Against Hunger.</title>
        <authorList>
            <person name="Harrison J."/>
            <person name="Moore K.A."/>
            <person name="Paszkiewicz K."/>
            <person name="Jones T."/>
            <person name="Grant M."/>
            <person name="Ambacheew D."/>
            <person name="Muzemil S."/>
            <person name="Studholme D.J."/>
        </authorList>
    </citation>
    <scope>NUCLEOTIDE SEQUENCE [LARGE SCALE GENOMIC DNA]</scope>
</reference>
<evidence type="ECO:0000313" key="1">
    <source>
        <dbReference type="EMBL" id="RRT32659.1"/>
    </source>
</evidence>